<feature type="compositionally biased region" description="Polar residues" evidence="4">
    <location>
        <begin position="241"/>
        <end position="250"/>
    </location>
</feature>
<reference evidence="6 7" key="1">
    <citation type="journal article" date="2013" name="BMC Genomics">
        <title>Genomics-driven discovery of the pneumocandin biosynthetic gene cluster in the fungus Glarea lozoyensis.</title>
        <authorList>
            <person name="Chen L."/>
            <person name="Yue Q."/>
            <person name="Zhang X."/>
            <person name="Xiang M."/>
            <person name="Wang C."/>
            <person name="Li S."/>
            <person name="Che Y."/>
            <person name="Ortiz-Lopez F.J."/>
            <person name="Bills G.F."/>
            <person name="Liu X."/>
            <person name="An Z."/>
        </authorList>
    </citation>
    <scope>NUCLEOTIDE SEQUENCE [LARGE SCALE GENOMIC DNA]</scope>
    <source>
        <strain evidence="7">ATCC 20868 / MF5171</strain>
    </source>
</reference>
<name>S3EDS9_GLAL2</name>
<keyword evidence="1" id="KW-0479">Metal-binding</keyword>
<dbReference type="GO" id="GO:0008270">
    <property type="term" value="F:zinc ion binding"/>
    <property type="evidence" value="ECO:0007669"/>
    <property type="project" value="UniProtKB-KW"/>
</dbReference>
<sequence length="477" mass="52967">MARASGGGSRPILNLPRRMSLNPSKLNIGLQLSSRSPSGTFPIPAAKARIQCQECTSYDLCASCFVVGKASLAHRVSHDTVLFATSGHNFANLSKLKQPSVPITNPLVRRRPLIAPPSLPPRHQSSSLPSHSGLPPTPQVTQPVLQEPIYQPTATQAEPQYQAVPPPGAYTPSPSYQVDTPTHQVPNQTNNQHVQNAPPPAHLSGNPYSIPLQPINTTPQPSIQPPLPTPPLAENPYANPPLQQSSTGDRFYTPTQAVLGTPTQWQTLQTAGTPSPFLRTMLTAVFDRIDTARTGFLSPEQYSGYLDVQQYRLEEDVWKKNLLQRPGYNPQDLADFELRLTYENFGIDHRLQTRNIAPSQMPPLSEGKMPMLTPIGFIELTFIELFSDATPLGLSRMNMILRHYGVWRELGDIPRNLWPATPPQELVERVRRMSAAARNRTQELIDANKVKLQLQAQGRQNAIDLLDPPGTRYYYQY</sequence>
<protein>
    <recommendedName>
        <fullName evidence="5">ZZ-type domain-containing protein</fullName>
    </recommendedName>
</protein>
<evidence type="ECO:0000313" key="6">
    <source>
        <dbReference type="EMBL" id="EPE36443.1"/>
    </source>
</evidence>
<dbReference type="OrthoDB" id="3538950at2759"/>
<evidence type="ECO:0000256" key="3">
    <source>
        <dbReference type="ARBA" id="ARBA00022833"/>
    </source>
</evidence>
<feature type="compositionally biased region" description="Low complexity" evidence="4">
    <location>
        <begin position="121"/>
        <end position="141"/>
    </location>
</feature>
<dbReference type="KEGG" id="glz:GLAREA_05781"/>
<feature type="region of interest" description="Disordered" evidence="4">
    <location>
        <begin position="111"/>
        <end position="141"/>
    </location>
</feature>
<dbReference type="EMBL" id="KE145353">
    <property type="protein sequence ID" value="EPE36443.1"/>
    <property type="molecule type" value="Genomic_DNA"/>
</dbReference>
<dbReference type="GeneID" id="19464835"/>
<keyword evidence="3" id="KW-0862">Zinc</keyword>
<proteinExistence type="predicted"/>
<keyword evidence="2" id="KW-0863">Zinc-finger</keyword>
<dbReference type="InterPro" id="IPR000433">
    <property type="entry name" value="Znf_ZZ"/>
</dbReference>
<dbReference type="InterPro" id="IPR043145">
    <property type="entry name" value="Znf_ZZ_sf"/>
</dbReference>
<evidence type="ECO:0000313" key="7">
    <source>
        <dbReference type="Proteomes" id="UP000016922"/>
    </source>
</evidence>
<dbReference type="AlphaFoldDB" id="S3EDS9"/>
<dbReference type="eggNOG" id="ENOG502RP8E">
    <property type="taxonomic scope" value="Eukaryota"/>
</dbReference>
<accession>S3EDS9</accession>
<dbReference type="Pfam" id="PF00569">
    <property type="entry name" value="ZZ"/>
    <property type="match status" value="1"/>
</dbReference>
<dbReference type="OMA" id="LCANCYV"/>
<evidence type="ECO:0000256" key="1">
    <source>
        <dbReference type="ARBA" id="ARBA00022723"/>
    </source>
</evidence>
<dbReference type="HOGENOM" id="CLU_578888_0_0_1"/>
<keyword evidence="7" id="KW-1185">Reference proteome</keyword>
<dbReference type="RefSeq" id="XP_008077261.1">
    <property type="nucleotide sequence ID" value="XM_008079070.1"/>
</dbReference>
<feature type="compositionally biased region" description="Pro residues" evidence="4">
    <location>
        <begin position="222"/>
        <end position="233"/>
    </location>
</feature>
<feature type="domain" description="ZZ-type" evidence="5">
    <location>
        <begin position="45"/>
        <end position="73"/>
    </location>
</feature>
<dbReference type="Proteomes" id="UP000016922">
    <property type="component" value="Unassembled WGS sequence"/>
</dbReference>
<dbReference type="Gene3D" id="3.30.60.90">
    <property type="match status" value="1"/>
</dbReference>
<evidence type="ECO:0000256" key="4">
    <source>
        <dbReference type="SAM" id="MobiDB-lite"/>
    </source>
</evidence>
<gene>
    <name evidence="6" type="ORF">GLAREA_05781</name>
</gene>
<evidence type="ECO:0000259" key="5">
    <source>
        <dbReference type="Pfam" id="PF00569"/>
    </source>
</evidence>
<feature type="region of interest" description="Disordered" evidence="4">
    <location>
        <begin position="160"/>
        <end position="250"/>
    </location>
</feature>
<evidence type="ECO:0000256" key="2">
    <source>
        <dbReference type="ARBA" id="ARBA00022771"/>
    </source>
</evidence>
<feature type="compositionally biased region" description="Polar residues" evidence="4">
    <location>
        <begin position="172"/>
        <end position="195"/>
    </location>
</feature>
<dbReference type="SUPFAM" id="SSF57850">
    <property type="entry name" value="RING/U-box"/>
    <property type="match status" value="1"/>
</dbReference>
<organism evidence="6 7">
    <name type="scientific">Glarea lozoyensis (strain ATCC 20868 / MF5171)</name>
    <dbReference type="NCBI Taxonomy" id="1116229"/>
    <lineage>
        <taxon>Eukaryota</taxon>
        <taxon>Fungi</taxon>
        <taxon>Dikarya</taxon>
        <taxon>Ascomycota</taxon>
        <taxon>Pezizomycotina</taxon>
        <taxon>Leotiomycetes</taxon>
        <taxon>Helotiales</taxon>
        <taxon>Helotiaceae</taxon>
        <taxon>Glarea</taxon>
    </lineage>
</organism>